<dbReference type="SUPFAM" id="SSF53335">
    <property type="entry name" value="S-adenosyl-L-methionine-dependent methyltransferases"/>
    <property type="match status" value="1"/>
</dbReference>
<keyword evidence="2 3" id="KW-0808">Transferase</keyword>
<keyword evidence="1 3" id="KW-0489">Methyltransferase</keyword>
<dbReference type="PANTHER" id="PTHR43542">
    <property type="entry name" value="METHYLTRANSFERASE"/>
    <property type="match status" value="1"/>
</dbReference>
<dbReference type="PIRSF" id="PIRSF004553">
    <property type="entry name" value="CHP00095"/>
    <property type="match status" value="1"/>
</dbReference>
<evidence type="ECO:0000256" key="2">
    <source>
        <dbReference type="ARBA" id="ARBA00022679"/>
    </source>
</evidence>
<dbReference type="EMBL" id="CP000252">
    <property type="protein sequence ID" value="ABC77476.1"/>
    <property type="molecule type" value="Genomic_DNA"/>
</dbReference>
<evidence type="ECO:0000256" key="1">
    <source>
        <dbReference type="ARBA" id="ARBA00022603"/>
    </source>
</evidence>
<dbReference type="STRING" id="56780.SYN_00910"/>
<dbReference type="PANTHER" id="PTHR43542:SF1">
    <property type="entry name" value="METHYLTRANSFERASE"/>
    <property type="match status" value="1"/>
</dbReference>
<dbReference type="eggNOG" id="COG0742">
    <property type="taxonomic scope" value="Bacteria"/>
</dbReference>
<keyword evidence="4" id="KW-1185">Reference proteome</keyword>
<dbReference type="InterPro" id="IPR029063">
    <property type="entry name" value="SAM-dependent_MTases_sf"/>
</dbReference>
<evidence type="ECO:0000313" key="4">
    <source>
        <dbReference type="Proteomes" id="UP000001933"/>
    </source>
</evidence>
<dbReference type="CDD" id="cd02440">
    <property type="entry name" value="AdoMet_MTases"/>
    <property type="match status" value="1"/>
</dbReference>
<dbReference type="InParanoid" id="Q2LTR3"/>
<dbReference type="Gene3D" id="3.40.50.150">
    <property type="entry name" value="Vaccinia Virus protein VP39"/>
    <property type="match status" value="1"/>
</dbReference>
<proteinExistence type="predicted"/>
<dbReference type="NCBIfam" id="TIGR00095">
    <property type="entry name" value="16S rRNA (guanine(966)-N(2))-methyltransferase RsmD"/>
    <property type="match status" value="1"/>
</dbReference>
<dbReference type="FunCoup" id="Q2LTR3">
    <property type="interactions" value="333"/>
</dbReference>
<dbReference type="GO" id="GO:0008168">
    <property type="term" value="F:methyltransferase activity"/>
    <property type="evidence" value="ECO:0007669"/>
    <property type="project" value="UniProtKB-KW"/>
</dbReference>
<protein>
    <submittedName>
        <fullName evidence="3">Adenine-specific methyltransferase</fullName>
        <ecNumber evidence="3">2.1.1.-</ecNumber>
    </submittedName>
</protein>
<dbReference type="PROSITE" id="PS00092">
    <property type="entry name" value="N6_MTASE"/>
    <property type="match status" value="1"/>
</dbReference>
<reference evidence="3 4" key="1">
    <citation type="journal article" date="2007" name="Proc. Natl. Acad. Sci. U.S.A.">
        <title>The genome of Syntrophus aciditrophicus: life at the thermodynamic limit of microbial growth.</title>
        <authorList>
            <person name="McInerney M.J."/>
            <person name="Rohlin L."/>
            <person name="Mouttaki H."/>
            <person name="Kim U."/>
            <person name="Krupp R.S."/>
            <person name="Rios-Hernandez L."/>
            <person name="Sieber J."/>
            <person name="Struchtemeyer C.G."/>
            <person name="Bhattacharyya A."/>
            <person name="Campbell J.W."/>
            <person name="Gunsalus R.P."/>
        </authorList>
    </citation>
    <scope>NUCLEOTIDE SEQUENCE [LARGE SCALE GENOMIC DNA]</scope>
    <source>
        <strain evidence="3 4">SB</strain>
    </source>
</reference>
<gene>
    <name evidence="3" type="ORF">SYN_00910</name>
</gene>
<dbReference type="EC" id="2.1.1.-" evidence="3"/>
<dbReference type="InterPro" id="IPR002052">
    <property type="entry name" value="DNA_methylase_N6_adenine_CS"/>
</dbReference>
<name>Q2LTR3_SYNAS</name>
<dbReference type="Proteomes" id="UP000001933">
    <property type="component" value="Chromosome"/>
</dbReference>
<dbReference type="KEGG" id="sat:SYN_00910"/>
<dbReference type="HOGENOM" id="CLU_075826_0_2_7"/>
<dbReference type="InterPro" id="IPR004398">
    <property type="entry name" value="RNA_MeTrfase_RsmD"/>
</dbReference>
<evidence type="ECO:0000313" key="3">
    <source>
        <dbReference type="EMBL" id="ABC77476.1"/>
    </source>
</evidence>
<dbReference type="GO" id="GO:0031167">
    <property type="term" value="P:rRNA methylation"/>
    <property type="evidence" value="ECO:0007669"/>
    <property type="project" value="InterPro"/>
</dbReference>
<sequence length="190" mass="21235">MRIIGGQAKGRRIAVPPGYAVRPTSDRIKEALFNILGPVEGQEFLDLYAGTGNVGMEALSRGADVVVFVEKISVLVTSLKRNLEQFGFQGRYRIFRMEVEKAVAHLAEGGMCFDLIFADPPYRKGFVDRTIGLIKDYPSILRKDGMLVLQHAANETIEIKEDMALDVVDVRRYGDTLLTFLNIQNKVERG</sequence>
<accession>Q2LTR3</accession>
<dbReference type="Pfam" id="PF03602">
    <property type="entry name" value="Cons_hypoth95"/>
    <property type="match status" value="1"/>
</dbReference>
<dbReference type="AlphaFoldDB" id="Q2LTR3"/>
<dbReference type="OrthoDB" id="9803017at2"/>
<dbReference type="RefSeq" id="WP_011417498.1">
    <property type="nucleotide sequence ID" value="NC_007759.1"/>
</dbReference>
<dbReference type="GO" id="GO:0003676">
    <property type="term" value="F:nucleic acid binding"/>
    <property type="evidence" value="ECO:0007669"/>
    <property type="project" value="InterPro"/>
</dbReference>
<organism evidence="3 4">
    <name type="scientific">Syntrophus aciditrophicus (strain SB)</name>
    <dbReference type="NCBI Taxonomy" id="56780"/>
    <lineage>
        <taxon>Bacteria</taxon>
        <taxon>Pseudomonadati</taxon>
        <taxon>Thermodesulfobacteriota</taxon>
        <taxon>Syntrophia</taxon>
        <taxon>Syntrophales</taxon>
        <taxon>Syntrophaceae</taxon>
        <taxon>Syntrophus</taxon>
    </lineage>
</organism>